<evidence type="ECO:0000256" key="2">
    <source>
        <dbReference type="ARBA" id="ARBA00023125"/>
    </source>
</evidence>
<evidence type="ECO:0000259" key="6">
    <source>
        <dbReference type="PROSITE" id="PS50977"/>
    </source>
</evidence>
<dbReference type="Gene3D" id="1.10.10.60">
    <property type="entry name" value="Homeodomain-like"/>
    <property type="match status" value="1"/>
</dbReference>
<keyword evidence="2 4" id="KW-0238">DNA-binding</keyword>
<keyword evidence="3" id="KW-0804">Transcription</keyword>
<dbReference type="PROSITE" id="PS50977">
    <property type="entry name" value="HTH_TETR_2"/>
    <property type="match status" value="1"/>
</dbReference>
<dbReference type="Proteomes" id="UP000295182">
    <property type="component" value="Unassembled WGS sequence"/>
</dbReference>
<name>A0A4R2N8K1_9BURK</name>
<dbReference type="PANTHER" id="PTHR30055:SF234">
    <property type="entry name" value="HTH-TYPE TRANSCRIPTIONAL REGULATOR BETI"/>
    <property type="match status" value="1"/>
</dbReference>
<dbReference type="GO" id="GO:0003700">
    <property type="term" value="F:DNA-binding transcription factor activity"/>
    <property type="evidence" value="ECO:0007669"/>
    <property type="project" value="TreeGrafter"/>
</dbReference>
<gene>
    <name evidence="7" type="ORF">EV674_11360</name>
</gene>
<feature type="domain" description="HTH tetR-type" evidence="6">
    <location>
        <begin position="21"/>
        <end position="81"/>
    </location>
</feature>
<keyword evidence="8" id="KW-1185">Reference proteome</keyword>
<feature type="DNA-binding region" description="H-T-H motif" evidence="4">
    <location>
        <begin position="44"/>
        <end position="63"/>
    </location>
</feature>
<dbReference type="EMBL" id="SLXH01000013">
    <property type="protein sequence ID" value="TCP17293.1"/>
    <property type="molecule type" value="Genomic_DNA"/>
</dbReference>
<evidence type="ECO:0000256" key="1">
    <source>
        <dbReference type="ARBA" id="ARBA00023015"/>
    </source>
</evidence>
<dbReference type="Pfam" id="PF16859">
    <property type="entry name" value="TetR_C_11"/>
    <property type="match status" value="1"/>
</dbReference>
<dbReference type="InterPro" id="IPR001647">
    <property type="entry name" value="HTH_TetR"/>
</dbReference>
<proteinExistence type="predicted"/>
<dbReference type="AlphaFoldDB" id="A0A4R2N8K1"/>
<dbReference type="InterPro" id="IPR009057">
    <property type="entry name" value="Homeodomain-like_sf"/>
</dbReference>
<dbReference type="GO" id="GO:0000976">
    <property type="term" value="F:transcription cis-regulatory region binding"/>
    <property type="evidence" value="ECO:0007669"/>
    <property type="project" value="TreeGrafter"/>
</dbReference>
<dbReference type="SUPFAM" id="SSF48498">
    <property type="entry name" value="Tetracyclin repressor-like, C-terminal domain"/>
    <property type="match status" value="1"/>
</dbReference>
<feature type="region of interest" description="Disordered" evidence="5">
    <location>
        <begin position="1"/>
        <end position="22"/>
    </location>
</feature>
<dbReference type="PANTHER" id="PTHR30055">
    <property type="entry name" value="HTH-TYPE TRANSCRIPTIONAL REGULATOR RUTR"/>
    <property type="match status" value="1"/>
</dbReference>
<dbReference type="SUPFAM" id="SSF46689">
    <property type="entry name" value="Homeodomain-like"/>
    <property type="match status" value="1"/>
</dbReference>
<keyword evidence="1" id="KW-0805">Transcription regulation</keyword>
<evidence type="ECO:0000313" key="8">
    <source>
        <dbReference type="Proteomes" id="UP000295182"/>
    </source>
</evidence>
<evidence type="ECO:0000256" key="3">
    <source>
        <dbReference type="ARBA" id="ARBA00023163"/>
    </source>
</evidence>
<organism evidence="7 8">
    <name type="scientific">Simplicispira metamorpha</name>
    <dbReference type="NCBI Taxonomy" id="80881"/>
    <lineage>
        <taxon>Bacteria</taxon>
        <taxon>Pseudomonadati</taxon>
        <taxon>Pseudomonadota</taxon>
        <taxon>Betaproteobacteria</taxon>
        <taxon>Burkholderiales</taxon>
        <taxon>Comamonadaceae</taxon>
        <taxon>Simplicispira</taxon>
    </lineage>
</organism>
<sequence length="234" mass="26195">MPPDSHSFTAPPASRRERRKEARPGELLDAALDLFVEKGYAATRVDDVAARAGVSKGTLFLYFPSKEELFKAVVRENLAGRFPEWNAEVDQFQGSTADMLRYCYTVWWERIGATRASGITKLMLCEACNFPQITQFYQREVVAQGQQLIRRILQRGVDRGEFRALNLDYAVYAVLSPMIFLMMAKHSEEACMPQEILMAPQAYLETQINTLLYGLCQSGTAPAAPSPATPSENA</sequence>
<reference evidence="7 8" key="1">
    <citation type="submission" date="2019-03" db="EMBL/GenBank/DDBJ databases">
        <title>Genomic Encyclopedia of Type Strains, Phase IV (KMG-IV): sequencing the most valuable type-strain genomes for metagenomic binning, comparative biology and taxonomic classification.</title>
        <authorList>
            <person name="Goeker M."/>
        </authorList>
    </citation>
    <scope>NUCLEOTIDE SEQUENCE [LARGE SCALE GENOMIC DNA]</scope>
    <source>
        <strain evidence="7 8">DSM 1837</strain>
    </source>
</reference>
<accession>A0A4R2N8K1</accession>
<dbReference type="RefSeq" id="WP_119013121.1">
    <property type="nucleotide sequence ID" value="NZ_QXNC01000013.1"/>
</dbReference>
<evidence type="ECO:0000256" key="4">
    <source>
        <dbReference type="PROSITE-ProRule" id="PRU00335"/>
    </source>
</evidence>
<comment type="caution">
    <text evidence="7">The sequence shown here is derived from an EMBL/GenBank/DDBJ whole genome shotgun (WGS) entry which is preliminary data.</text>
</comment>
<dbReference type="Pfam" id="PF00440">
    <property type="entry name" value="TetR_N"/>
    <property type="match status" value="1"/>
</dbReference>
<dbReference type="InterPro" id="IPR050109">
    <property type="entry name" value="HTH-type_TetR-like_transc_reg"/>
</dbReference>
<evidence type="ECO:0000256" key="5">
    <source>
        <dbReference type="SAM" id="MobiDB-lite"/>
    </source>
</evidence>
<protein>
    <submittedName>
        <fullName evidence="7">TetR family transcriptional regulator</fullName>
    </submittedName>
</protein>
<evidence type="ECO:0000313" key="7">
    <source>
        <dbReference type="EMBL" id="TCP17293.1"/>
    </source>
</evidence>
<dbReference type="PRINTS" id="PR00455">
    <property type="entry name" value="HTHTETR"/>
</dbReference>
<dbReference type="InterPro" id="IPR036271">
    <property type="entry name" value="Tet_transcr_reg_TetR-rel_C_sf"/>
</dbReference>
<dbReference type="InterPro" id="IPR011075">
    <property type="entry name" value="TetR_C"/>
</dbReference>
<dbReference type="FunFam" id="1.10.10.60:FF:000141">
    <property type="entry name" value="TetR family transcriptional regulator"/>
    <property type="match status" value="1"/>
</dbReference>
<dbReference type="Gene3D" id="1.10.357.10">
    <property type="entry name" value="Tetracycline Repressor, domain 2"/>
    <property type="match status" value="1"/>
</dbReference>
<dbReference type="OrthoDB" id="9809994at2"/>